<reference evidence="2" key="1">
    <citation type="submission" date="2015-02" db="EMBL/GenBank/DDBJ databases">
        <title>Genome Assembly of Bacillaceae bacterium MTCC 8252.</title>
        <authorList>
            <person name="Verma A."/>
            <person name="Khatri I."/>
            <person name="Mual P."/>
            <person name="Subramanian S."/>
            <person name="Krishnamurthi S."/>
        </authorList>
    </citation>
    <scope>NUCLEOTIDE SEQUENCE [LARGE SCALE GENOMIC DNA]</scope>
    <source>
        <strain evidence="2">MTCC 8252</strain>
    </source>
</reference>
<evidence type="ECO:0000313" key="2">
    <source>
        <dbReference type="EMBL" id="KKB40977.1"/>
    </source>
</evidence>
<keyword evidence="3" id="KW-1185">Reference proteome</keyword>
<dbReference type="RefSeq" id="WP_039233025.1">
    <property type="nucleotide sequence ID" value="NZ_JWIQ02000001.1"/>
</dbReference>
<comment type="caution">
    <text evidence="2">The sequence shown here is derived from an EMBL/GenBank/DDBJ whole genome shotgun (WGS) entry which is preliminary data.</text>
</comment>
<feature type="region of interest" description="Disordered" evidence="1">
    <location>
        <begin position="1"/>
        <end position="24"/>
    </location>
</feature>
<sequence>MTVHDHSPKSRVQPASAKTSSSAELTNIPGVMRASDLFKIKLAANDGPERWIEKINGTVAERLDAHIHFTNPYKMEQESKQIYEDLLKLRPIEREWQPLYQLYVSYGLLNYLTDIAKEQTISQELLERAYASFLFYLVEEAGEAAEEIGIHALPFQFDPYIHFLREDAVSLLSSDKLLFFNQRIDLYRQLWTSLFKREAWRKEERRRLQSLLIEKKNATALSAGYLHQLYLANDLEGFRTAAKRMPAIGIELYVAWMSDSIRLKQPDKARLLVKTIDQHLESYLHQLANEGTMQVRRFVHYFLTHIDTEWLADQEPSLYQSLLEKMLPYSYTDLSLYLLQSHRYEEWAELALWMDSDLAELEREGLKEAAKAAPAEVLPIYHHGIVRLINERNRPGYKKAVRYLKKLRTLYKKLKQLDRWELYLHQLLEEHKRLRAFQEECRKGQLIHA</sequence>
<name>A0A0F5HU65_BACTR</name>
<dbReference type="OrthoDB" id="7593573at2"/>
<accession>A0A0F5HU65</accession>
<evidence type="ECO:0000313" key="3">
    <source>
        <dbReference type="Proteomes" id="UP000031563"/>
    </source>
</evidence>
<dbReference type="EMBL" id="JWIR02000025">
    <property type="protein sequence ID" value="KKB40977.1"/>
    <property type="molecule type" value="Genomic_DNA"/>
</dbReference>
<accession>A0A0F5I725</accession>
<dbReference type="AlphaFoldDB" id="A0A0F5HU65"/>
<proteinExistence type="predicted"/>
<dbReference type="Proteomes" id="UP000031563">
    <property type="component" value="Unassembled WGS sequence"/>
</dbReference>
<organism evidence="2 3">
    <name type="scientific">Bacillus thermotolerans</name>
    <name type="common">Quasibacillus thermotolerans</name>
    <dbReference type="NCBI Taxonomy" id="1221996"/>
    <lineage>
        <taxon>Bacteria</taxon>
        <taxon>Bacillati</taxon>
        <taxon>Bacillota</taxon>
        <taxon>Bacilli</taxon>
        <taxon>Bacillales</taxon>
        <taxon>Bacillaceae</taxon>
        <taxon>Bacillus</taxon>
    </lineage>
</organism>
<evidence type="ECO:0000256" key="1">
    <source>
        <dbReference type="SAM" id="MobiDB-lite"/>
    </source>
</evidence>
<gene>
    <name evidence="2" type="ORF">QY95_01040</name>
</gene>
<protein>
    <submittedName>
        <fullName evidence="2">Uncharacterized protein</fullName>
    </submittedName>
</protein>